<proteinExistence type="inferred from homology"/>
<dbReference type="SUPFAM" id="SSF51984">
    <property type="entry name" value="MurCD N-terminal domain"/>
    <property type="match status" value="1"/>
</dbReference>
<evidence type="ECO:0000256" key="6">
    <source>
        <dbReference type="ARBA" id="ARBA00022741"/>
    </source>
</evidence>
<evidence type="ECO:0000256" key="4">
    <source>
        <dbReference type="ARBA" id="ARBA00022598"/>
    </source>
</evidence>
<comment type="similarity">
    <text evidence="9">Belongs to the MurCDEF family.</text>
</comment>
<dbReference type="HAMAP" id="MF_00639">
    <property type="entry name" value="MurD"/>
    <property type="match status" value="1"/>
</dbReference>
<dbReference type="InterPro" id="IPR004101">
    <property type="entry name" value="Mur_ligase_C"/>
</dbReference>
<dbReference type="InterPro" id="IPR036615">
    <property type="entry name" value="Mur_ligase_C_dom_sf"/>
</dbReference>
<reference evidence="13 14" key="1">
    <citation type="journal article" date="2014" name="Mol. Biol. Evol.">
        <title>Massive expansion of Ubiquitination-related gene families within the Chlamydiae.</title>
        <authorList>
            <person name="Domman D."/>
            <person name="Collingro A."/>
            <person name="Lagkouvardos I."/>
            <person name="Gehre L."/>
            <person name="Weinmaier T."/>
            <person name="Rattei T."/>
            <person name="Subtil A."/>
            <person name="Horn M."/>
        </authorList>
    </citation>
    <scope>NUCLEOTIDE SEQUENCE [LARGE SCALE GENOMIC DNA]</scope>
    <source>
        <strain evidence="13 14">OEW1</strain>
    </source>
</reference>
<dbReference type="InterPro" id="IPR013221">
    <property type="entry name" value="Mur_ligase_cen"/>
</dbReference>
<evidence type="ECO:0000259" key="11">
    <source>
        <dbReference type="Pfam" id="PF02875"/>
    </source>
</evidence>
<evidence type="ECO:0000256" key="9">
    <source>
        <dbReference type="HAMAP-Rule" id="MF_00639"/>
    </source>
</evidence>
<dbReference type="SUPFAM" id="SSF53623">
    <property type="entry name" value="MurD-like peptide ligases, catalytic domain"/>
    <property type="match status" value="1"/>
</dbReference>
<name>A0A0C1CBY9_9BACT</name>
<dbReference type="PANTHER" id="PTHR43692:SF1">
    <property type="entry name" value="UDP-N-ACETYLMURAMOYLALANINE--D-GLUTAMATE LIGASE"/>
    <property type="match status" value="1"/>
</dbReference>
<dbReference type="Pfam" id="PF21799">
    <property type="entry name" value="MurD-like_N"/>
    <property type="match status" value="1"/>
</dbReference>
<evidence type="ECO:0000256" key="10">
    <source>
        <dbReference type="RuleBase" id="RU003664"/>
    </source>
</evidence>
<evidence type="ECO:0000313" key="13">
    <source>
        <dbReference type="EMBL" id="KIA78435.1"/>
    </source>
</evidence>
<comment type="function">
    <text evidence="9 10">Cell wall formation. Catalyzes the addition of glutamate to the nucleotide precursor UDP-N-acetylmuramoyl-L-alanine (UMA).</text>
</comment>
<dbReference type="GO" id="GO:0008360">
    <property type="term" value="P:regulation of cell shape"/>
    <property type="evidence" value="ECO:0007669"/>
    <property type="project" value="UniProtKB-KW"/>
</dbReference>
<evidence type="ECO:0000256" key="5">
    <source>
        <dbReference type="ARBA" id="ARBA00022618"/>
    </source>
</evidence>
<keyword evidence="9 10" id="KW-0573">Peptidoglycan synthesis</keyword>
<dbReference type="Pfam" id="PF08245">
    <property type="entry name" value="Mur_ligase_M"/>
    <property type="match status" value="1"/>
</dbReference>
<dbReference type="Gene3D" id="3.40.50.720">
    <property type="entry name" value="NAD(P)-binding Rossmann-like Domain"/>
    <property type="match status" value="1"/>
</dbReference>
<dbReference type="GO" id="GO:0004326">
    <property type="term" value="F:tetrahydrofolylpolyglutamate synthase activity"/>
    <property type="evidence" value="ECO:0007669"/>
    <property type="project" value="InterPro"/>
</dbReference>
<dbReference type="UniPathway" id="UPA00219"/>
<evidence type="ECO:0000256" key="3">
    <source>
        <dbReference type="ARBA" id="ARBA00022490"/>
    </source>
</evidence>
<gene>
    <name evidence="9 13" type="primary">murD</name>
    <name evidence="13" type="ORF">DB43_DZ00220</name>
</gene>
<sequence>MPMQPTYFNKPILIVGLGISGLAAARFLLTQKALVWAIDQNKDKLRKRSDIQILESQGLQFVAEKDLPPLETFLLVVTSPGVPLTHPVLQLAQAKNIKILGEIELAFRSLRNKLIGITGTNGKTTVTLLLTHLLNYAGIPAKAVGNVGEPLSAEITCSSETVLVVELSSFQLDTLQSRQLDMGVILNITPDHLDRYASMEDYALSKMKIKSCIKEGAPLYMEEKAFQNYGFLQANFPCHLYGYSHNCHLMSDQQHLFLNKNIDSILPVEYRGTKSHKLENLMAAYGLCREMGIDATLFWEGVSTFNTPPHRIEKVAIFKDVSYYNDSKGTNIDAVMRAIEAIEGPIILIAGGVDKGTDFSPWISAFANKVKHICVIGQATEKLDRTLSKSFNVVRCQNMHDAVKHASSLAYPGDNVLLSPGCASYDMFENYAHRGKTFREAVNALASIQNT</sequence>
<feature type="domain" description="Mur ligase central" evidence="12">
    <location>
        <begin position="117"/>
        <end position="286"/>
    </location>
</feature>
<dbReference type="GO" id="GO:0051301">
    <property type="term" value="P:cell division"/>
    <property type="evidence" value="ECO:0007669"/>
    <property type="project" value="UniProtKB-KW"/>
</dbReference>
<feature type="binding site" evidence="9">
    <location>
        <begin position="119"/>
        <end position="125"/>
    </location>
    <ligand>
        <name>ATP</name>
        <dbReference type="ChEBI" id="CHEBI:30616"/>
    </ligand>
</feature>
<evidence type="ECO:0000256" key="7">
    <source>
        <dbReference type="ARBA" id="ARBA00022840"/>
    </source>
</evidence>
<dbReference type="SUPFAM" id="SSF53244">
    <property type="entry name" value="MurD-like peptide ligases, peptide-binding domain"/>
    <property type="match status" value="1"/>
</dbReference>
<dbReference type="EMBL" id="JSAM01000020">
    <property type="protein sequence ID" value="KIA78435.1"/>
    <property type="molecule type" value="Genomic_DNA"/>
</dbReference>
<keyword evidence="3 9" id="KW-0963">Cytoplasm</keyword>
<dbReference type="PROSITE" id="PS01011">
    <property type="entry name" value="FOLYLPOLYGLU_SYNT_1"/>
    <property type="match status" value="1"/>
</dbReference>
<organism evidence="13 14">
    <name type="scientific">Parachlamydia acanthamoebae</name>
    <dbReference type="NCBI Taxonomy" id="83552"/>
    <lineage>
        <taxon>Bacteria</taxon>
        <taxon>Pseudomonadati</taxon>
        <taxon>Chlamydiota</taxon>
        <taxon>Chlamydiia</taxon>
        <taxon>Parachlamydiales</taxon>
        <taxon>Parachlamydiaceae</taxon>
        <taxon>Parachlamydia</taxon>
    </lineage>
</organism>
<keyword evidence="7 9" id="KW-0067">ATP-binding</keyword>
<dbReference type="Pfam" id="PF02875">
    <property type="entry name" value="Mur_ligase_C"/>
    <property type="match status" value="1"/>
</dbReference>
<evidence type="ECO:0000256" key="2">
    <source>
        <dbReference type="ARBA" id="ARBA00004752"/>
    </source>
</evidence>
<dbReference type="AlphaFoldDB" id="A0A0C1CBY9"/>
<dbReference type="GO" id="GO:0071555">
    <property type="term" value="P:cell wall organization"/>
    <property type="evidence" value="ECO:0007669"/>
    <property type="project" value="UniProtKB-KW"/>
</dbReference>
<evidence type="ECO:0000256" key="8">
    <source>
        <dbReference type="ARBA" id="ARBA00023306"/>
    </source>
</evidence>
<dbReference type="InterPro" id="IPR018109">
    <property type="entry name" value="Folylpolyglutamate_synth_CS"/>
</dbReference>
<keyword evidence="8 9" id="KW-0131">Cell cycle</keyword>
<dbReference type="NCBIfam" id="TIGR01087">
    <property type="entry name" value="murD"/>
    <property type="match status" value="1"/>
</dbReference>
<evidence type="ECO:0000256" key="1">
    <source>
        <dbReference type="ARBA" id="ARBA00004496"/>
    </source>
</evidence>
<keyword evidence="9 10" id="KW-0133">Cell shape</keyword>
<dbReference type="InterPro" id="IPR036565">
    <property type="entry name" value="Mur-like_cat_sf"/>
</dbReference>
<dbReference type="GO" id="GO:0009252">
    <property type="term" value="P:peptidoglycan biosynthetic process"/>
    <property type="evidence" value="ECO:0007669"/>
    <property type="project" value="UniProtKB-UniRule"/>
</dbReference>
<keyword evidence="9 10" id="KW-0961">Cell wall biogenesis/degradation</keyword>
<accession>A0A0C1CBY9</accession>
<dbReference type="EC" id="6.3.2.9" evidence="9 10"/>
<dbReference type="GO" id="GO:0005524">
    <property type="term" value="F:ATP binding"/>
    <property type="evidence" value="ECO:0007669"/>
    <property type="project" value="UniProtKB-UniRule"/>
</dbReference>
<keyword evidence="6 9" id="KW-0547">Nucleotide-binding</keyword>
<evidence type="ECO:0000313" key="14">
    <source>
        <dbReference type="Proteomes" id="UP000031307"/>
    </source>
</evidence>
<comment type="subcellular location">
    <subcellularLocation>
        <location evidence="1 9 10">Cytoplasm</location>
    </subcellularLocation>
</comment>
<dbReference type="Gene3D" id="3.90.190.20">
    <property type="entry name" value="Mur ligase, C-terminal domain"/>
    <property type="match status" value="1"/>
</dbReference>
<keyword evidence="5 9" id="KW-0132">Cell division</keyword>
<protein>
    <recommendedName>
        <fullName evidence="9 10">UDP-N-acetylmuramoylalanine--D-glutamate ligase</fullName>
        <ecNumber evidence="9 10">6.3.2.9</ecNumber>
    </recommendedName>
    <alternativeName>
        <fullName evidence="9">D-glutamic acid-adding enzyme</fullName>
    </alternativeName>
    <alternativeName>
        <fullName evidence="9">UDP-N-acetylmuramoyl-L-alanyl-D-glutamate synthetase</fullName>
    </alternativeName>
</protein>
<feature type="domain" description="Mur ligase C-terminal" evidence="11">
    <location>
        <begin position="310"/>
        <end position="420"/>
    </location>
</feature>
<comment type="caution">
    <text evidence="13">The sequence shown here is derived from an EMBL/GenBank/DDBJ whole genome shotgun (WGS) entry which is preliminary data.</text>
</comment>
<dbReference type="PATRIC" id="fig|83552.4.peg.363"/>
<dbReference type="PANTHER" id="PTHR43692">
    <property type="entry name" value="UDP-N-ACETYLMURAMOYLALANINE--D-GLUTAMATE LIGASE"/>
    <property type="match status" value="1"/>
</dbReference>
<dbReference type="Proteomes" id="UP000031307">
    <property type="component" value="Unassembled WGS sequence"/>
</dbReference>
<comment type="catalytic activity">
    <reaction evidence="9 10">
        <text>UDP-N-acetyl-alpha-D-muramoyl-L-alanine + D-glutamate + ATP = UDP-N-acetyl-alpha-D-muramoyl-L-alanyl-D-glutamate + ADP + phosphate + H(+)</text>
        <dbReference type="Rhea" id="RHEA:16429"/>
        <dbReference type="ChEBI" id="CHEBI:15378"/>
        <dbReference type="ChEBI" id="CHEBI:29986"/>
        <dbReference type="ChEBI" id="CHEBI:30616"/>
        <dbReference type="ChEBI" id="CHEBI:43474"/>
        <dbReference type="ChEBI" id="CHEBI:83898"/>
        <dbReference type="ChEBI" id="CHEBI:83900"/>
        <dbReference type="ChEBI" id="CHEBI:456216"/>
        <dbReference type="EC" id="6.3.2.9"/>
    </reaction>
</comment>
<comment type="pathway">
    <text evidence="2 9 10">Cell wall biogenesis; peptidoglycan biosynthesis.</text>
</comment>
<dbReference type="Gene3D" id="3.40.1190.10">
    <property type="entry name" value="Mur-like, catalytic domain"/>
    <property type="match status" value="1"/>
</dbReference>
<keyword evidence="4 9" id="KW-0436">Ligase</keyword>
<dbReference type="GO" id="GO:0005737">
    <property type="term" value="C:cytoplasm"/>
    <property type="evidence" value="ECO:0007669"/>
    <property type="project" value="UniProtKB-SubCell"/>
</dbReference>
<dbReference type="InterPro" id="IPR005762">
    <property type="entry name" value="MurD"/>
</dbReference>
<dbReference type="GO" id="GO:0008764">
    <property type="term" value="F:UDP-N-acetylmuramoylalanine-D-glutamate ligase activity"/>
    <property type="evidence" value="ECO:0007669"/>
    <property type="project" value="UniProtKB-UniRule"/>
</dbReference>
<evidence type="ECO:0000259" key="12">
    <source>
        <dbReference type="Pfam" id="PF08245"/>
    </source>
</evidence>